<gene>
    <name evidence="1" type="ORF">G5A70_12890</name>
</gene>
<dbReference type="Proteomes" id="UP000822142">
    <property type="component" value="Unassembled WGS sequence"/>
</dbReference>
<accession>A0ABX2IA66</accession>
<comment type="caution">
    <text evidence="1">The sequence shown here is derived from an EMBL/GenBank/DDBJ whole genome shotgun (WGS) entry which is preliminary data.</text>
</comment>
<evidence type="ECO:0000313" key="2">
    <source>
        <dbReference type="Proteomes" id="UP000822142"/>
    </source>
</evidence>
<evidence type="ECO:0000313" key="1">
    <source>
        <dbReference type="EMBL" id="NSJ87049.1"/>
    </source>
</evidence>
<keyword evidence="2" id="KW-1185">Reference proteome</keyword>
<protein>
    <submittedName>
        <fullName evidence="1">Uncharacterized protein</fullName>
    </submittedName>
</protein>
<organism evidence="1 2">
    <name type="scientific">Blautia hansenii</name>
    <name type="common">Ruminococcus hansenii</name>
    <dbReference type="NCBI Taxonomy" id="1322"/>
    <lineage>
        <taxon>Bacteria</taxon>
        <taxon>Bacillati</taxon>
        <taxon>Bacillota</taxon>
        <taxon>Clostridia</taxon>
        <taxon>Lachnospirales</taxon>
        <taxon>Lachnospiraceae</taxon>
        <taxon>Blautia</taxon>
    </lineage>
</organism>
<name>A0ABX2IA66_BLAHA</name>
<proteinExistence type="predicted"/>
<reference evidence="1 2" key="1">
    <citation type="journal article" date="2020" name="Cell Host Microbe">
        <title>Functional and Genomic Variation between Human-Derived Isolates of Lachnospiraceae Reveals Inter- and Intra-Species Diversity.</title>
        <authorList>
            <person name="Sorbara M.T."/>
            <person name="Littmann E.R."/>
            <person name="Fontana E."/>
            <person name="Moody T.U."/>
            <person name="Kohout C.E."/>
            <person name="Gjonbalaj M."/>
            <person name="Eaton V."/>
            <person name="Seok R."/>
            <person name="Leiner I.M."/>
            <person name="Pamer E.G."/>
        </authorList>
    </citation>
    <scope>NUCLEOTIDE SEQUENCE [LARGE SCALE GENOMIC DNA]</scope>
    <source>
        <strain evidence="1 2">MSK.15.26</strain>
    </source>
</reference>
<dbReference type="EMBL" id="JAAITA010000021">
    <property type="protein sequence ID" value="NSJ87049.1"/>
    <property type="molecule type" value="Genomic_DNA"/>
</dbReference>
<sequence>MDSQNLLDEMVNGDSVQILKAALPYLPSSGQSVVSVFAKFLELQNTIHFFHSSKGNMEICSRQKSDPVEMLTACSNACHGPAKEKLNNMINTLLMLQMLELSQKPLPPEFHTDGMYAQGGEHSYE</sequence>
<dbReference type="RefSeq" id="WP_173750003.1">
    <property type="nucleotide sequence ID" value="NZ_JAAITA010000021.1"/>
</dbReference>